<dbReference type="GO" id="GO:0033539">
    <property type="term" value="P:fatty acid beta-oxidation using acyl-CoA dehydrogenase"/>
    <property type="evidence" value="ECO:0007669"/>
    <property type="project" value="TreeGrafter"/>
</dbReference>
<dbReference type="InterPro" id="IPR036250">
    <property type="entry name" value="AcylCo_DH-like_C"/>
</dbReference>
<name>A9G900_SORC5</name>
<reference evidence="11 12" key="1">
    <citation type="journal article" date="2007" name="Nat. Biotechnol.">
        <title>Complete genome sequence of the myxobacterium Sorangium cellulosum.</title>
        <authorList>
            <person name="Schneiker S."/>
            <person name="Perlova O."/>
            <person name="Kaiser O."/>
            <person name="Gerth K."/>
            <person name="Alici A."/>
            <person name="Altmeyer M.O."/>
            <person name="Bartels D."/>
            <person name="Bekel T."/>
            <person name="Beyer S."/>
            <person name="Bode E."/>
            <person name="Bode H.B."/>
            <person name="Bolten C.J."/>
            <person name="Choudhuri J.V."/>
            <person name="Doss S."/>
            <person name="Elnakady Y.A."/>
            <person name="Frank B."/>
            <person name="Gaigalat L."/>
            <person name="Goesmann A."/>
            <person name="Groeger C."/>
            <person name="Gross F."/>
            <person name="Jelsbak L."/>
            <person name="Jelsbak L."/>
            <person name="Kalinowski J."/>
            <person name="Kegler C."/>
            <person name="Knauber T."/>
            <person name="Konietzny S."/>
            <person name="Kopp M."/>
            <person name="Krause L."/>
            <person name="Krug D."/>
            <person name="Linke B."/>
            <person name="Mahmud T."/>
            <person name="Martinez-Arias R."/>
            <person name="McHardy A.C."/>
            <person name="Merai M."/>
            <person name="Meyer F."/>
            <person name="Mormann S."/>
            <person name="Munoz-Dorado J."/>
            <person name="Perez J."/>
            <person name="Pradella S."/>
            <person name="Rachid S."/>
            <person name="Raddatz G."/>
            <person name="Rosenau F."/>
            <person name="Rueckert C."/>
            <person name="Sasse F."/>
            <person name="Scharfe M."/>
            <person name="Schuster S.C."/>
            <person name="Suen G."/>
            <person name="Treuner-Lange A."/>
            <person name="Velicer G.J."/>
            <person name="Vorholter F.-J."/>
            <person name="Weissman K.J."/>
            <person name="Welch R.D."/>
            <person name="Wenzel S.C."/>
            <person name="Whitworth D.E."/>
            <person name="Wilhelm S."/>
            <person name="Wittmann C."/>
            <person name="Bloecker H."/>
            <person name="Puehler A."/>
            <person name="Mueller R."/>
        </authorList>
    </citation>
    <scope>NUCLEOTIDE SEQUENCE [LARGE SCALE GENOMIC DNA]</scope>
    <source>
        <strain evidence="12">So ce56</strain>
    </source>
</reference>
<evidence type="ECO:0000256" key="1">
    <source>
        <dbReference type="ARBA" id="ARBA00001974"/>
    </source>
</evidence>
<evidence type="ECO:0000259" key="10">
    <source>
        <dbReference type="Pfam" id="PF02771"/>
    </source>
</evidence>
<dbReference type="EC" id="1.3.99.3" evidence="11"/>
<evidence type="ECO:0000259" key="8">
    <source>
        <dbReference type="Pfam" id="PF00441"/>
    </source>
</evidence>
<keyword evidence="12" id="KW-1185">Reference proteome</keyword>
<evidence type="ECO:0000256" key="6">
    <source>
        <dbReference type="ARBA" id="ARBA00023002"/>
    </source>
</evidence>
<evidence type="ECO:0000256" key="2">
    <source>
        <dbReference type="ARBA" id="ARBA00009347"/>
    </source>
</evidence>
<dbReference type="InterPro" id="IPR046373">
    <property type="entry name" value="Acyl-CoA_Oxase/DH_mid-dom_sf"/>
</dbReference>
<dbReference type="SUPFAM" id="SSF56645">
    <property type="entry name" value="Acyl-CoA dehydrogenase NM domain-like"/>
    <property type="match status" value="1"/>
</dbReference>
<dbReference type="Gene3D" id="1.20.140.10">
    <property type="entry name" value="Butyryl-CoA Dehydrogenase, subunit A, domain 3"/>
    <property type="match status" value="1"/>
</dbReference>
<comment type="cofactor">
    <cofactor evidence="1 7">
        <name>FAD</name>
        <dbReference type="ChEBI" id="CHEBI:57692"/>
    </cofactor>
</comment>
<dbReference type="HOGENOM" id="CLU_018204_1_0_7"/>
<dbReference type="AlphaFoldDB" id="A9G900"/>
<feature type="domain" description="Acyl-CoA dehydrogenase/oxidase C-terminal" evidence="8">
    <location>
        <begin position="265"/>
        <end position="414"/>
    </location>
</feature>
<dbReference type="InterPro" id="IPR009100">
    <property type="entry name" value="AcylCoA_DH/oxidase_NM_dom_sf"/>
</dbReference>
<feature type="domain" description="Acyl-CoA oxidase/dehydrogenase middle" evidence="9">
    <location>
        <begin position="155"/>
        <end position="243"/>
    </location>
</feature>
<dbReference type="PANTHER" id="PTHR48083:SF13">
    <property type="entry name" value="ACYL-COA DEHYDROGENASE FAMILY MEMBER 11"/>
    <property type="match status" value="1"/>
</dbReference>
<evidence type="ECO:0000256" key="5">
    <source>
        <dbReference type="ARBA" id="ARBA00022827"/>
    </source>
</evidence>
<keyword evidence="6 7" id="KW-0560">Oxidoreductase</keyword>
<evidence type="ECO:0000259" key="9">
    <source>
        <dbReference type="Pfam" id="PF02770"/>
    </source>
</evidence>
<sequence>MLVGGVRAIAAPTLSRSPSASYTAAVTISFDLPPDLADLRGRVRAFVDAHVIPNETSILDEDRAGRRDTLTALRERARAEGLFVPHLPAEHGGLGLGVMGMCALFREMGRSPLGAACFNCDAPDQGNMDLLHKAASPAIRAKYLAPLARAEISSAFSMTEPAPGAGADPSNLRTRAARVDGGWVIDGHKWYTTGGGEAAFLIVMARTSDDPRTGATLFVVDRHAEGVEHVRDIPVMSPPMLQHREAELRFRAVRVGDDAVLGGVGEGFLLAQRRLVPARLTHCMRWLGWADRALGMCRDYVLTRESFGKTLAHHQMIQKKIADAASGIHAGNLMTLHCAAMLEQGKEKEARPYSSMAKNHVARLLCQVLDDAIQMHGSLGYSEDMPFSLWYRFARSARIADGPDEVHDVVVARDFLRGALTTLI</sequence>
<dbReference type="InterPro" id="IPR050741">
    <property type="entry name" value="Acyl-CoA_dehydrogenase"/>
</dbReference>
<dbReference type="Gene3D" id="1.10.540.10">
    <property type="entry name" value="Acyl-CoA dehydrogenase/oxidase, N-terminal domain"/>
    <property type="match status" value="1"/>
</dbReference>
<evidence type="ECO:0000256" key="3">
    <source>
        <dbReference type="ARBA" id="ARBA00011738"/>
    </source>
</evidence>
<dbReference type="Pfam" id="PF02770">
    <property type="entry name" value="Acyl-CoA_dh_M"/>
    <property type="match status" value="1"/>
</dbReference>
<dbReference type="InterPro" id="IPR013786">
    <property type="entry name" value="AcylCoA_DH/ox_N"/>
</dbReference>
<dbReference type="GO" id="GO:0050660">
    <property type="term" value="F:flavin adenine dinucleotide binding"/>
    <property type="evidence" value="ECO:0007669"/>
    <property type="project" value="InterPro"/>
</dbReference>
<protein>
    <submittedName>
        <fullName evidence="11">Acyl-CoA dehydrogenase</fullName>
        <ecNumber evidence="11">1.3.99.3</ecNumber>
    </submittedName>
</protein>
<organism evidence="11 12">
    <name type="scientific">Sorangium cellulosum (strain So ce56)</name>
    <name type="common">Polyangium cellulosum (strain So ce56)</name>
    <dbReference type="NCBI Taxonomy" id="448385"/>
    <lineage>
        <taxon>Bacteria</taxon>
        <taxon>Pseudomonadati</taxon>
        <taxon>Myxococcota</taxon>
        <taxon>Polyangia</taxon>
        <taxon>Polyangiales</taxon>
        <taxon>Polyangiaceae</taxon>
        <taxon>Sorangium</taxon>
    </lineage>
</organism>
<feature type="domain" description="Acyl-CoA dehydrogenase/oxidase N-terminal" evidence="10">
    <location>
        <begin position="36"/>
        <end position="151"/>
    </location>
</feature>
<dbReference type="Pfam" id="PF00441">
    <property type="entry name" value="Acyl-CoA_dh_1"/>
    <property type="match status" value="1"/>
</dbReference>
<evidence type="ECO:0000256" key="4">
    <source>
        <dbReference type="ARBA" id="ARBA00022630"/>
    </source>
</evidence>
<comment type="similarity">
    <text evidence="2 7">Belongs to the acyl-CoA dehydrogenase family.</text>
</comment>
<dbReference type="Gene3D" id="2.40.110.10">
    <property type="entry name" value="Butyryl-CoA Dehydrogenase, subunit A, domain 2"/>
    <property type="match status" value="1"/>
</dbReference>
<dbReference type="Proteomes" id="UP000002139">
    <property type="component" value="Chromosome"/>
</dbReference>
<dbReference type="Pfam" id="PF02771">
    <property type="entry name" value="Acyl-CoA_dh_N"/>
    <property type="match status" value="1"/>
</dbReference>
<dbReference type="SUPFAM" id="SSF47203">
    <property type="entry name" value="Acyl-CoA dehydrogenase C-terminal domain-like"/>
    <property type="match status" value="1"/>
</dbReference>
<dbReference type="InterPro" id="IPR006091">
    <property type="entry name" value="Acyl-CoA_Oxase/DH_mid-dom"/>
</dbReference>
<dbReference type="BioCyc" id="SCEL448385:SCE_RS45700-MONOMER"/>
<dbReference type="STRING" id="448385.sce8921"/>
<dbReference type="eggNOG" id="COG1960">
    <property type="taxonomic scope" value="Bacteria"/>
</dbReference>
<evidence type="ECO:0000313" key="12">
    <source>
        <dbReference type="Proteomes" id="UP000002139"/>
    </source>
</evidence>
<dbReference type="GO" id="GO:0005737">
    <property type="term" value="C:cytoplasm"/>
    <property type="evidence" value="ECO:0007669"/>
    <property type="project" value="TreeGrafter"/>
</dbReference>
<gene>
    <name evidence="11" type="ordered locus">sce8921</name>
</gene>
<dbReference type="InterPro" id="IPR009075">
    <property type="entry name" value="AcylCo_DH/oxidase_C"/>
</dbReference>
<evidence type="ECO:0000256" key="7">
    <source>
        <dbReference type="RuleBase" id="RU362125"/>
    </source>
</evidence>
<dbReference type="EMBL" id="AM746676">
    <property type="protein sequence ID" value="CAN99094.1"/>
    <property type="molecule type" value="Genomic_DNA"/>
</dbReference>
<proteinExistence type="inferred from homology"/>
<dbReference type="KEGG" id="scl:sce8921"/>
<comment type="subunit">
    <text evidence="3">Homodimer.</text>
</comment>
<dbReference type="GO" id="GO:0003995">
    <property type="term" value="F:acyl-CoA dehydrogenase activity"/>
    <property type="evidence" value="ECO:0007669"/>
    <property type="project" value="TreeGrafter"/>
</dbReference>
<accession>A9G900</accession>
<keyword evidence="4 7" id="KW-0285">Flavoprotein</keyword>
<dbReference type="InterPro" id="IPR037069">
    <property type="entry name" value="AcylCoA_DH/ox_N_sf"/>
</dbReference>
<keyword evidence="5 7" id="KW-0274">FAD</keyword>
<evidence type="ECO:0000313" key="11">
    <source>
        <dbReference type="EMBL" id="CAN99094.1"/>
    </source>
</evidence>
<dbReference type="PANTHER" id="PTHR48083">
    <property type="entry name" value="MEDIUM-CHAIN SPECIFIC ACYL-COA DEHYDROGENASE, MITOCHONDRIAL-RELATED"/>
    <property type="match status" value="1"/>
</dbReference>